<dbReference type="Gene3D" id="1.25.40.20">
    <property type="entry name" value="Ankyrin repeat-containing domain"/>
    <property type="match status" value="2"/>
</dbReference>
<dbReference type="InterPro" id="IPR036770">
    <property type="entry name" value="Ankyrin_rpt-contain_sf"/>
</dbReference>
<evidence type="ECO:0000313" key="2">
    <source>
        <dbReference type="Proteomes" id="UP000030762"/>
    </source>
</evidence>
<name>T0QJI1_SAPDV</name>
<dbReference type="OMA" id="CTHDKVV"/>
<dbReference type="GeneID" id="19949312"/>
<accession>T0QJI1</accession>
<gene>
    <name evidence="1" type="ORF">SDRG_08585</name>
</gene>
<sequence length="645" mass="71656">MAATFHSVILGQPEIATMVFAFQFGLYEDVCPAFRACRELVELVARFRSYACDPSFRQAFAPNAVWSDDLGYITPLMYALRGNQRDPRLPLHVAIAQGFVPLTKRILCCRPDLVSDDAIVLAFEKNHLAIVELLLDQRESLARHLNYWGNMVARDDSRGLLLLQRFGLHPDDVIASGRRYVINRATLKNATLALDLFPWLLYPSLLDDIAGKGFLPLVRSLHERGLDCSTVAMNEAATNGHLEVVKFLHFNRTEGCTIGALEWAILNGHLDVVRFLIAHRTEGASPTVLDFAAANGHFDVVQHLHSLGTFGCTVAAVDHAASGGHLNIVEFLLMHRSEGCTHDKVVEKALKGCHPHMARYLLSRGYPFPTSELNLDYFCFGNPESVGVFELLVAHGRPIEEDWFLQACVDSNLPLVRLLYAYADPAWHPEALKEAVRVNAWDIVRFLLANDAMDVSADTLKKALRSGYFDLAAQILRRQPELRHEKLLEAAAASHNAKAIRLLLAAGIGNPREVLLEIAGRKQHVTDCKLLLPCCMDATDHLDNISFLLDLLALPDRHRATTLQLITSELLEQGRKASQTMQLAPSAAARASNLLQAGEVVDWALALVMGHLRATATIEELEKKTALVEDAELKTQLQRLLEEKP</sequence>
<dbReference type="InterPro" id="IPR002110">
    <property type="entry name" value="Ankyrin_rpt"/>
</dbReference>
<dbReference type="PANTHER" id="PTHR46586">
    <property type="entry name" value="ANKYRIN REPEAT-CONTAINING PROTEIN"/>
    <property type="match status" value="1"/>
</dbReference>
<dbReference type="InParanoid" id="T0QJI1"/>
<proteinExistence type="predicted"/>
<dbReference type="RefSeq" id="XP_008612700.1">
    <property type="nucleotide sequence ID" value="XM_008614478.1"/>
</dbReference>
<dbReference type="AlphaFoldDB" id="T0QJI1"/>
<reference evidence="1 2" key="1">
    <citation type="submission" date="2012-04" db="EMBL/GenBank/DDBJ databases">
        <title>The Genome Sequence of Saprolegnia declina VS20.</title>
        <authorList>
            <consortium name="The Broad Institute Genome Sequencing Platform"/>
            <person name="Russ C."/>
            <person name="Nusbaum C."/>
            <person name="Tyler B."/>
            <person name="van West P."/>
            <person name="Dieguez-Uribeondo J."/>
            <person name="de Bruijn I."/>
            <person name="Tripathy S."/>
            <person name="Jiang R."/>
            <person name="Young S.K."/>
            <person name="Zeng Q."/>
            <person name="Gargeya S."/>
            <person name="Fitzgerald M."/>
            <person name="Haas B."/>
            <person name="Abouelleil A."/>
            <person name="Alvarado L."/>
            <person name="Arachchi H.M."/>
            <person name="Berlin A."/>
            <person name="Chapman S.B."/>
            <person name="Goldberg J."/>
            <person name="Griggs A."/>
            <person name="Gujja S."/>
            <person name="Hansen M."/>
            <person name="Howarth C."/>
            <person name="Imamovic A."/>
            <person name="Larimer J."/>
            <person name="McCowen C."/>
            <person name="Montmayeur A."/>
            <person name="Murphy C."/>
            <person name="Neiman D."/>
            <person name="Pearson M."/>
            <person name="Priest M."/>
            <person name="Roberts A."/>
            <person name="Saif S."/>
            <person name="Shea T."/>
            <person name="Sisk P."/>
            <person name="Sykes S."/>
            <person name="Wortman J."/>
            <person name="Nusbaum C."/>
            <person name="Birren B."/>
        </authorList>
    </citation>
    <scope>NUCLEOTIDE SEQUENCE [LARGE SCALE GENOMIC DNA]</scope>
    <source>
        <strain evidence="1 2">VS20</strain>
    </source>
</reference>
<dbReference type="VEuPathDB" id="FungiDB:SDRG_08585"/>
<keyword evidence="2" id="KW-1185">Reference proteome</keyword>
<dbReference type="SUPFAM" id="SSF48403">
    <property type="entry name" value="Ankyrin repeat"/>
    <property type="match status" value="2"/>
</dbReference>
<dbReference type="OrthoDB" id="10395350at2759"/>
<dbReference type="Pfam" id="PF12796">
    <property type="entry name" value="Ank_2"/>
    <property type="match status" value="1"/>
</dbReference>
<dbReference type="InterPro" id="IPR052050">
    <property type="entry name" value="SecEffector_AnkRepeat"/>
</dbReference>
<dbReference type="EMBL" id="JH767157">
    <property type="protein sequence ID" value="EQC33905.1"/>
    <property type="molecule type" value="Genomic_DNA"/>
</dbReference>
<dbReference type="Proteomes" id="UP000030762">
    <property type="component" value="Unassembled WGS sequence"/>
</dbReference>
<dbReference type="PANTHER" id="PTHR46586:SF3">
    <property type="entry name" value="ANKYRIN REPEAT-CONTAINING PROTEIN"/>
    <property type="match status" value="1"/>
</dbReference>
<evidence type="ECO:0000313" key="1">
    <source>
        <dbReference type="EMBL" id="EQC33905.1"/>
    </source>
</evidence>
<organism evidence="1 2">
    <name type="scientific">Saprolegnia diclina (strain VS20)</name>
    <dbReference type="NCBI Taxonomy" id="1156394"/>
    <lineage>
        <taxon>Eukaryota</taxon>
        <taxon>Sar</taxon>
        <taxon>Stramenopiles</taxon>
        <taxon>Oomycota</taxon>
        <taxon>Saprolegniomycetes</taxon>
        <taxon>Saprolegniales</taxon>
        <taxon>Saprolegniaceae</taxon>
        <taxon>Saprolegnia</taxon>
    </lineage>
</organism>
<protein>
    <submittedName>
        <fullName evidence="1">Uncharacterized protein</fullName>
    </submittedName>
</protein>
<dbReference type="SMART" id="SM00248">
    <property type="entry name" value="ANK"/>
    <property type="match status" value="5"/>
</dbReference>